<dbReference type="InterPro" id="IPR017452">
    <property type="entry name" value="GPCR_Rhodpsn_7TM"/>
</dbReference>
<feature type="domain" description="G-protein coupled receptors family 1 profile" evidence="9">
    <location>
        <begin position="82"/>
        <end position="342"/>
    </location>
</feature>
<feature type="transmembrane region" description="Helical" evidence="8">
    <location>
        <begin position="220"/>
        <end position="246"/>
    </location>
</feature>
<dbReference type="GO" id="GO:0005886">
    <property type="term" value="C:plasma membrane"/>
    <property type="evidence" value="ECO:0007669"/>
    <property type="project" value="TreeGrafter"/>
</dbReference>
<evidence type="ECO:0000256" key="2">
    <source>
        <dbReference type="ARBA" id="ARBA00022692"/>
    </source>
</evidence>
<evidence type="ECO:0000256" key="5">
    <source>
        <dbReference type="ARBA" id="ARBA00023136"/>
    </source>
</evidence>
<keyword evidence="3 8" id="KW-1133">Transmembrane helix</keyword>
<keyword evidence="11" id="KW-1185">Reference proteome</keyword>
<dbReference type="Proteomes" id="UP001497497">
    <property type="component" value="Unassembled WGS sequence"/>
</dbReference>
<evidence type="ECO:0000256" key="8">
    <source>
        <dbReference type="SAM" id="Phobius"/>
    </source>
</evidence>
<keyword evidence="6" id="KW-0675">Receptor</keyword>
<dbReference type="PANTHER" id="PTHR24243:SF230">
    <property type="entry name" value="G-PROTEIN COUPLED RECEPTORS FAMILY 1 PROFILE DOMAIN-CONTAINING PROTEIN"/>
    <property type="match status" value="1"/>
</dbReference>
<evidence type="ECO:0000259" key="9">
    <source>
        <dbReference type="PROSITE" id="PS50262"/>
    </source>
</evidence>
<organism evidence="10 11">
    <name type="scientific">Lymnaea stagnalis</name>
    <name type="common">Great pond snail</name>
    <name type="synonym">Helix stagnalis</name>
    <dbReference type="NCBI Taxonomy" id="6523"/>
    <lineage>
        <taxon>Eukaryota</taxon>
        <taxon>Metazoa</taxon>
        <taxon>Spiralia</taxon>
        <taxon>Lophotrochozoa</taxon>
        <taxon>Mollusca</taxon>
        <taxon>Gastropoda</taxon>
        <taxon>Heterobranchia</taxon>
        <taxon>Euthyneura</taxon>
        <taxon>Panpulmonata</taxon>
        <taxon>Hygrophila</taxon>
        <taxon>Lymnaeoidea</taxon>
        <taxon>Lymnaeidae</taxon>
        <taxon>Lymnaea</taxon>
    </lineage>
</organism>
<dbReference type="EMBL" id="CAXITT010000248">
    <property type="protein sequence ID" value="CAL1537088.1"/>
    <property type="molecule type" value="Genomic_DNA"/>
</dbReference>
<evidence type="ECO:0000313" key="11">
    <source>
        <dbReference type="Proteomes" id="UP001497497"/>
    </source>
</evidence>
<protein>
    <recommendedName>
        <fullName evidence="9">G-protein coupled receptors family 1 profile domain-containing protein</fullName>
    </recommendedName>
</protein>
<evidence type="ECO:0000256" key="1">
    <source>
        <dbReference type="ARBA" id="ARBA00004141"/>
    </source>
</evidence>
<evidence type="ECO:0000256" key="3">
    <source>
        <dbReference type="ARBA" id="ARBA00022989"/>
    </source>
</evidence>
<dbReference type="Pfam" id="PF00001">
    <property type="entry name" value="7tm_1"/>
    <property type="match status" value="1"/>
</dbReference>
<feature type="transmembrane region" description="Helical" evidence="8">
    <location>
        <begin position="100"/>
        <end position="126"/>
    </location>
</feature>
<gene>
    <name evidence="10" type="ORF">GSLYS_00011001001</name>
</gene>
<feature type="transmembrane region" description="Helical" evidence="8">
    <location>
        <begin position="73"/>
        <end position="93"/>
    </location>
</feature>
<dbReference type="PROSITE" id="PS50262">
    <property type="entry name" value="G_PROTEIN_RECEP_F1_2"/>
    <property type="match status" value="1"/>
</dbReference>
<feature type="transmembrane region" description="Helical" evidence="8">
    <location>
        <begin position="179"/>
        <end position="200"/>
    </location>
</feature>
<keyword evidence="4" id="KW-0297">G-protein coupled receptor</keyword>
<proteinExistence type="predicted"/>
<dbReference type="AlphaFoldDB" id="A0AAV2HXP1"/>
<keyword evidence="5 8" id="KW-0472">Membrane</keyword>
<keyword evidence="2 8" id="KW-0812">Transmembrane</keyword>
<comment type="caution">
    <text evidence="10">The sequence shown here is derived from an EMBL/GenBank/DDBJ whole genome shotgun (WGS) entry which is preliminary data.</text>
</comment>
<comment type="subcellular location">
    <subcellularLocation>
        <location evidence="1">Membrane</location>
        <topology evidence="1">Multi-pass membrane protein</topology>
    </subcellularLocation>
</comment>
<sequence>MYSNETDGNFSGTGAGNFVLLATLEYRNIVTVWTTFSEPEVKNEAAVPCAGRPETSCDPVLQAVYYLSLYGTYLAYVIGIPGSFLTCLVLTRMRPFNSSLVWFTAINVTGLFNLSMRFGLSVQLIFINIEDWSCKFLYLMAPISEYSTHLFLVGLTVERFIAVWFPLKMAVWCSIRRTVCAIVIITIICVGQSIYVIEVYRLNALGLCVLRAKYADFWESIYEMVIITTEFILIPILVIIVLNILIANRIKRAKLLHQRNLTDAQSSDKVRQHSQINRMLTAASITSIVFLAPEIFNRYSVGPLLTLEGVIDGHTLRRALAALSNVCSCFKVYKYAANFIVYSLAAQKFRMGIVRLLTCDKYGGGVKRGGKLTKKHTNWAIK</sequence>
<dbReference type="PRINTS" id="PR00237">
    <property type="entry name" value="GPCRRHODOPSN"/>
</dbReference>
<evidence type="ECO:0000256" key="7">
    <source>
        <dbReference type="ARBA" id="ARBA00023224"/>
    </source>
</evidence>
<dbReference type="Gene3D" id="1.20.1070.10">
    <property type="entry name" value="Rhodopsin 7-helix transmembrane proteins"/>
    <property type="match status" value="1"/>
</dbReference>
<keyword evidence="7" id="KW-0807">Transducer</keyword>
<reference evidence="10 11" key="1">
    <citation type="submission" date="2024-04" db="EMBL/GenBank/DDBJ databases">
        <authorList>
            <consortium name="Genoscope - CEA"/>
            <person name="William W."/>
        </authorList>
    </citation>
    <scope>NUCLEOTIDE SEQUENCE [LARGE SCALE GENOMIC DNA]</scope>
</reference>
<dbReference type="SUPFAM" id="SSF81321">
    <property type="entry name" value="Family A G protein-coupled receptor-like"/>
    <property type="match status" value="1"/>
</dbReference>
<evidence type="ECO:0000313" key="10">
    <source>
        <dbReference type="EMBL" id="CAL1537088.1"/>
    </source>
</evidence>
<name>A0AAV2HXP1_LYMST</name>
<dbReference type="PANTHER" id="PTHR24243">
    <property type="entry name" value="G-PROTEIN COUPLED RECEPTOR"/>
    <property type="match status" value="1"/>
</dbReference>
<dbReference type="InterPro" id="IPR000276">
    <property type="entry name" value="GPCR_Rhodpsn"/>
</dbReference>
<feature type="transmembrane region" description="Helical" evidence="8">
    <location>
        <begin position="146"/>
        <end position="167"/>
    </location>
</feature>
<dbReference type="GO" id="GO:0004930">
    <property type="term" value="F:G protein-coupled receptor activity"/>
    <property type="evidence" value="ECO:0007669"/>
    <property type="project" value="UniProtKB-KW"/>
</dbReference>
<evidence type="ECO:0000256" key="6">
    <source>
        <dbReference type="ARBA" id="ARBA00023170"/>
    </source>
</evidence>
<accession>A0AAV2HXP1</accession>
<evidence type="ECO:0000256" key="4">
    <source>
        <dbReference type="ARBA" id="ARBA00023040"/>
    </source>
</evidence>